<evidence type="ECO:0000256" key="3">
    <source>
        <dbReference type="SAM" id="Coils"/>
    </source>
</evidence>
<dbReference type="InterPro" id="IPR006224">
    <property type="entry name" value="PsdUridine_synth_RluA-like_CS"/>
</dbReference>
<evidence type="ECO:0000259" key="4">
    <source>
        <dbReference type="Pfam" id="PF00849"/>
    </source>
</evidence>
<comment type="caution">
    <text evidence="5">The sequence shown here is derived from an EMBL/GenBank/DDBJ whole genome shotgun (WGS) entry which is preliminary data.</text>
</comment>
<evidence type="ECO:0000313" key="5">
    <source>
        <dbReference type="EMBL" id="CAK9058631.1"/>
    </source>
</evidence>
<dbReference type="PROSITE" id="PS01129">
    <property type="entry name" value="PSI_RLU"/>
    <property type="match status" value="1"/>
</dbReference>
<feature type="coiled-coil region" evidence="3">
    <location>
        <begin position="539"/>
        <end position="688"/>
    </location>
</feature>
<gene>
    <name evidence="5" type="ORF">CCMP2556_LOCUS28905</name>
</gene>
<comment type="similarity">
    <text evidence="1">Belongs to the pseudouridine synthase RluA family.</text>
</comment>
<evidence type="ECO:0000256" key="2">
    <source>
        <dbReference type="ARBA" id="ARBA00023235"/>
    </source>
</evidence>
<organism evidence="5 6">
    <name type="scientific">Durusdinium trenchii</name>
    <dbReference type="NCBI Taxonomy" id="1381693"/>
    <lineage>
        <taxon>Eukaryota</taxon>
        <taxon>Sar</taxon>
        <taxon>Alveolata</taxon>
        <taxon>Dinophyceae</taxon>
        <taxon>Suessiales</taxon>
        <taxon>Symbiodiniaceae</taxon>
        <taxon>Durusdinium</taxon>
    </lineage>
</organism>
<name>A0ABP0N4S4_9DINO</name>
<reference evidence="5 6" key="1">
    <citation type="submission" date="2024-02" db="EMBL/GenBank/DDBJ databases">
        <authorList>
            <person name="Chen Y."/>
            <person name="Shah S."/>
            <person name="Dougan E. K."/>
            <person name="Thang M."/>
            <person name="Chan C."/>
        </authorList>
    </citation>
    <scope>NUCLEOTIDE SEQUENCE [LARGE SCALE GENOMIC DNA]</scope>
</reference>
<keyword evidence="6" id="KW-1185">Reference proteome</keyword>
<protein>
    <recommendedName>
        <fullName evidence="4">Pseudouridine synthase RsuA/RluA-like domain-containing protein</fullName>
    </recommendedName>
</protein>
<dbReference type="InterPro" id="IPR050188">
    <property type="entry name" value="RluA_PseudoU_synthase"/>
</dbReference>
<keyword evidence="2" id="KW-0413">Isomerase</keyword>
<dbReference type="SUPFAM" id="SSF55120">
    <property type="entry name" value="Pseudouridine synthase"/>
    <property type="match status" value="1"/>
</dbReference>
<dbReference type="CDD" id="cd02869">
    <property type="entry name" value="PseudoU_synth_RluA_like"/>
    <property type="match status" value="1"/>
</dbReference>
<dbReference type="Proteomes" id="UP001642484">
    <property type="component" value="Unassembled WGS sequence"/>
</dbReference>
<dbReference type="Pfam" id="PF00849">
    <property type="entry name" value="PseudoU_synth_2"/>
    <property type="match status" value="1"/>
</dbReference>
<dbReference type="Gene3D" id="3.30.2350.10">
    <property type="entry name" value="Pseudouridine synthase"/>
    <property type="match status" value="1"/>
</dbReference>
<feature type="domain" description="Pseudouridine synthase RsuA/RluA-like" evidence="4">
    <location>
        <begin position="198"/>
        <end position="365"/>
    </location>
</feature>
<accession>A0ABP0N4S4</accession>
<dbReference type="InterPro" id="IPR020103">
    <property type="entry name" value="PsdUridine_synth_cat_dom_sf"/>
</dbReference>
<evidence type="ECO:0000313" key="6">
    <source>
        <dbReference type="Proteomes" id="UP001642484"/>
    </source>
</evidence>
<dbReference type="InterPro" id="IPR006145">
    <property type="entry name" value="PsdUridine_synth_RsuA/RluA"/>
</dbReference>
<evidence type="ECO:0000256" key="1">
    <source>
        <dbReference type="ARBA" id="ARBA00010876"/>
    </source>
</evidence>
<sequence length="703" mass="77867">MELRAQELSSIAWSFANLRPQQDQLVEAISGACLARMKQMDAQGTCNVAWAFATFSPPNAPLLYALAERVGEAPKLNALDLTNLAWCFGVLDLPKEHQGWTSISGAAEDLINTFTQSLARTAGKGNIDRQFMRSLRDEMLSVVHAFANFSHLTDAVYRAALRSLTTAAQVLEGDTAGKPLVIEALRSGPSILLQQGDLYVLQKPPGWNVSVGYDEIDTPKVATFTRGQHVQDWLLRSASDLPVVQDAAAQHGILHRLDVNTSGVLLCSKTYLGYFLAQLQFVARKVQKYYVCLCTRHLSAPRMLQHPLLEGEGDAHVTSISKRGRLSRTELLSAVHLWHPQLGPVSLVQILLHTGRRHQIRAHLAYEGHPLVGDATYGGPEGLDWCPRTFLHASRLILDAELAGGRLDASCPLPEDLKAALKGLQAVDPRARAAQLSAAQLSAAQTGAARTKKDHRPERSPKLLMWAWFSLSARKVLSLGGNALNKIIQNPLATNQHFPKSTGQVTERNRLRLPRRSCSLTLSTLRALPGDGRPSFASLEALQAEVQRLRAELKVWQSTEGGSPLAAQSHWKAERDELSRKLKEQLDKASVLAEASRQAEPEEEVQRLEDEVAHLRAAQQRAQEQHRRVQEAESQTQEEFQLLRRRLEVERELTAAQEAQLGSLRETIAAVRQQVLQATRENTELRSTLASQQEILRQLRSAP</sequence>
<proteinExistence type="inferred from homology"/>
<keyword evidence="3" id="KW-0175">Coiled coil</keyword>
<dbReference type="PANTHER" id="PTHR21600:SF44">
    <property type="entry name" value="RIBOSOMAL LARGE SUBUNIT PSEUDOURIDINE SYNTHASE D"/>
    <property type="match status" value="1"/>
</dbReference>
<dbReference type="EMBL" id="CAXAMN010021362">
    <property type="protein sequence ID" value="CAK9058631.1"/>
    <property type="molecule type" value="Genomic_DNA"/>
</dbReference>
<dbReference type="PANTHER" id="PTHR21600">
    <property type="entry name" value="MITOCHONDRIAL RNA PSEUDOURIDINE SYNTHASE"/>
    <property type="match status" value="1"/>
</dbReference>